<dbReference type="InterPro" id="IPR002750">
    <property type="entry name" value="CobE/GbiG_C"/>
</dbReference>
<reference evidence="2 3" key="1">
    <citation type="submission" date="2019-10" db="EMBL/GenBank/DDBJ databases">
        <title>Epibacterium sp. nov., isolated from seawater.</title>
        <authorList>
            <person name="Zhang X."/>
            <person name="Li N."/>
        </authorList>
    </citation>
    <scope>NUCLEOTIDE SEQUENCE [LARGE SCALE GENOMIC DNA]</scope>
    <source>
        <strain evidence="2 3">SM1969</strain>
    </source>
</reference>
<evidence type="ECO:0000259" key="1">
    <source>
        <dbReference type="Pfam" id="PF01890"/>
    </source>
</evidence>
<dbReference type="Proteomes" id="UP000436694">
    <property type="component" value="Unassembled WGS sequence"/>
</dbReference>
<dbReference type="GO" id="GO:0032259">
    <property type="term" value="P:methylation"/>
    <property type="evidence" value="ECO:0007669"/>
    <property type="project" value="UniProtKB-KW"/>
</dbReference>
<proteinExistence type="predicted"/>
<feature type="domain" description="CobE/GbiG C-terminal" evidence="1">
    <location>
        <begin position="3"/>
        <end position="117"/>
    </location>
</feature>
<accession>A0A844AQM2</accession>
<name>A0A844AQM2_9RHOB</name>
<dbReference type="GO" id="GO:0008168">
    <property type="term" value="F:methyltransferase activity"/>
    <property type="evidence" value="ECO:0007669"/>
    <property type="project" value="UniProtKB-KW"/>
</dbReference>
<dbReference type="Pfam" id="PF01890">
    <property type="entry name" value="CbiG_C"/>
    <property type="match status" value="1"/>
</dbReference>
<comment type="caution">
    <text evidence="2">The sequence shown here is derived from an EMBL/GenBank/DDBJ whole genome shotgun (WGS) entry which is preliminary data.</text>
</comment>
<keyword evidence="2" id="KW-0808">Transferase</keyword>
<dbReference type="SUPFAM" id="SSF159664">
    <property type="entry name" value="CobE/GbiG C-terminal domain-like"/>
    <property type="match status" value="1"/>
</dbReference>
<dbReference type="RefSeq" id="WP_153548317.1">
    <property type="nucleotide sequence ID" value="NZ_WIXK01000005.1"/>
</dbReference>
<evidence type="ECO:0000313" key="2">
    <source>
        <dbReference type="EMBL" id="MQY43203.1"/>
    </source>
</evidence>
<dbReference type="InterPro" id="IPR036518">
    <property type="entry name" value="CobE/GbiG_C_sf"/>
</dbReference>
<organism evidence="2 3">
    <name type="scientific">Tritonibacter aquimaris</name>
    <dbReference type="NCBI Taxonomy" id="2663379"/>
    <lineage>
        <taxon>Bacteria</taxon>
        <taxon>Pseudomonadati</taxon>
        <taxon>Pseudomonadota</taxon>
        <taxon>Alphaproteobacteria</taxon>
        <taxon>Rhodobacterales</taxon>
        <taxon>Paracoccaceae</taxon>
        <taxon>Tritonibacter</taxon>
    </lineage>
</organism>
<dbReference type="Gene3D" id="3.30.420.180">
    <property type="entry name" value="CobE/GbiG C-terminal domain"/>
    <property type="match status" value="1"/>
</dbReference>
<keyword evidence="3" id="KW-1185">Reference proteome</keyword>
<gene>
    <name evidence="2" type="ORF">GG681_11175</name>
</gene>
<dbReference type="AlphaFoldDB" id="A0A844AQM2"/>
<dbReference type="GO" id="GO:0009236">
    <property type="term" value="P:cobalamin biosynthetic process"/>
    <property type="evidence" value="ECO:0007669"/>
    <property type="project" value="InterPro"/>
</dbReference>
<protein>
    <submittedName>
        <fullName evidence="2">Precorrin methylase</fullName>
    </submittedName>
</protein>
<keyword evidence="2" id="KW-0489">Methyltransferase</keyword>
<dbReference type="EMBL" id="WIXK01000005">
    <property type="protein sequence ID" value="MQY43203.1"/>
    <property type="molecule type" value="Genomic_DNA"/>
</dbReference>
<evidence type="ECO:0000313" key="3">
    <source>
        <dbReference type="Proteomes" id="UP000436694"/>
    </source>
</evidence>
<sequence>MKIAGLGFRRSVTPAALADALAQLGTDVDQIAVLETKAQVAGFARFAPSSDIPVVALNEADIKGIKTQTQSTRVYARFGTGSVAEALAIAAARQYGSARLICPRYITADGSATAALAEVHTQ</sequence>